<organism evidence="2 3">
    <name type="scientific">Halobacillus andaensis</name>
    <dbReference type="NCBI Taxonomy" id="1176239"/>
    <lineage>
        <taxon>Bacteria</taxon>
        <taxon>Bacillati</taxon>
        <taxon>Bacillota</taxon>
        <taxon>Bacilli</taxon>
        <taxon>Bacillales</taxon>
        <taxon>Bacillaceae</taxon>
        <taxon>Halobacillus</taxon>
    </lineage>
</organism>
<keyword evidence="1" id="KW-1133">Transmembrane helix</keyword>
<dbReference type="AlphaFoldDB" id="A0A917B3I9"/>
<feature type="transmembrane region" description="Helical" evidence="1">
    <location>
        <begin position="203"/>
        <end position="221"/>
    </location>
</feature>
<gene>
    <name evidence="2" type="ORF">GCM10010954_17570</name>
</gene>
<keyword evidence="1" id="KW-0812">Transmembrane</keyword>
<dbReference type="RefSeq" id="WP_188377119.1">
    <property type="nucleotide sequence ID" value="NZ_BMEL01000002.1"/>
</dbReference>
<feature type="transmembrane region" description="Helical" evidence="1">
    <location>
        <begin position="295"/>
        <end position="312"/>
    </location>
</feature>
<protein>
    <submittedName>
        <fullName evidence="2">Uncharacterized protein</fullName>
    </submittedName>
</protein>
<feature type="transmembrane region" description="Helical" evidence="1">
    <location>
        <begin position="387"/>
        <end position="405"/>
    </location>
</feature>
<evidence type="ECO:0000256" key="1">
    <source>
        <dbReference type="SAM" id="Phobius"/>
    </source>
</evidence>
<feature type="transmembrane region" description="Helical" evidence="1">
    <location>
        <begin position="362"/>
        <end position="381"/>
    </location>
</feature>
<feature type="transmembrane region" description="Helical" evidence="1">
    <location>
        <begin position="113"/>
        <end position="136"/>
    </location>
</feature>
<name>A0A917B3I9_HALAA</name>
<keyword evidence="3" id="KW-1185">Reference proteome</keyword>
<feature type="transmembrane region" description="Helical" evidence="1">
    <location>
        <begin position="27"/>
        <end position="52"/>
    </location>
</feature>
<evidence type="ECO:0000313" key="3">
    <source>
        <dbReference type="Proteomes" id="UP000660110"/>
    </source>
</evidence>
<feature type="transmembrane region" description="Helical" evidence="1">
    <location>
        <begin position="431"/>
        <end position="456"/>
    </location>
</feature>
<sequence length="470" mass="54944">MNFSTWEVYRWVRSQRFKKKRKLYQQAFQLTFDLTLAIYAGVLGCVFLFILADWLNRFIPLLESWQLSVAEWVWVLPFALVLRACVQAFFHPGLAFTTSEMNISMLPHPRSHLLWHIAIVRGFFHTLGAFLLAFGIGWLTPFTFAFTFYIAAIFSLFFSLTILVQWKLFSLSRWKNLLMIGTFFLLIGILRYLTINFGIQEGFIGLTVGLLLLSLNIYLIPRGLKGVDWGRVVDVNDARVWNVQLISQMTKVYIKPPKRYGVLQTYLRTRRAKQRFTSINQLYHRLWRYYFHHQFGYVWKTMMICAAIIVILPIQTDWVMYITLPIAIFVYIEVAASLFVDQFREQPMLNILPVEEKGWRQTYFRWAALGSCVLFLLYFVATVALNGLYPGLMLQMIGLVGWSLLDLNHRLIERMNAFQRKDVKASESFRLIGYLFLGVGMYFPPAVLGVLVPLLLTKYAEKLPFLRPMT</sequence>
<dbReference type="Proteomes" id="UP000660110">
    <property type="component" value="Unassembled WGS sequence"/>
</dbReference>
<keyword evidence="1" id="KW-0472">Membrane</keyword>
<evidence type="ECO:0000313" key="2">
    <source>
        <dbReference type="EMBL" id="GGF19320.1"/>
    </source>
</evidence>
<feature type="transmembrane region" description="Helical" evidence="1">
    <location>
        <begin position="176"/>
        <end position="197"/>
    </location>
</feature>
<reference evidence="2" key="1">
    <citation type="journal article" date="2014" name="Int. J. Syst. Evol. Microbiol.">
        <title>Complete genome sequence of Corynebacterium casei LMG S-19264T (=DSM 44701T), isolated from a smear-ripened cheese.</title>
        <authorList>
            <consortium name="US DOE Joint Genome Institute (JGI-PGF)"/>
            <person name="Walter F."/>
            <person name="Albersmeier A."/>
            <person name="Kalinowski J."/>
            <person name="Ruckert C."/>
        </authorList>
    </citation>
    <scope>NUCLEOTIDE SEQUENCE</scope>
    <source>
        <strain evidence="2">CGMCC 1.12153</strain>
    </source>
</reference>
<proteinExistence type="predicted"/>
<reference evidence="2" key="2">
    <citation type="submission" date="2020-09" db="EMBL/GenBank/DDBJ databases">
        <authorList>
            <person name="Sun Q."/>
            <person name="Zhou Y."/>
        </authorList>
    </citation>
    <scope>NUCLEOTIDE SEQUENCE</scope>
    <source>
        <strain evidence="2">CGMCC 1.12153</strain>
    </source>
</reference>
<feature type="transmembrane region" description="Helical" evidence="1">
    <location>
        <begin position="142"/>
        <end position="164"/>
    </location>
</feature>
<accession>A0A917B3I9</accession>
<feature type="transmembrane region" description="Helical" evidence="1">
    <location>
        <begin position="72"/>
        <end position="92"/>
    </location>
</feature>
<feature type="transmembrane region" description="Helical" evidence="1">
    <location>
        <begin position="318"/>
        <end position="341"/>
    </location>
</feature>
<dbReference type="EMBL" id="BMEL01000002">
    <property type="protein sequence ID" value="GGF19320.1"/>
    <property type="molecule type" value="Genomic_DNA"/>
</dbReference>
<comment type="caution">
    <text evidence="2">The sequence shown here is derived from an EMBL/GenBank/DDBJ whole genome shotgun (WGS) entry which is preliminary data.</text>
</comment>